<sequence length="402" mass="46184">MRSNQLIKRCLLIIAILAQCSLMLQAQNKQPYSQRMTQTVMTIWKDSLTTGDKWTYDQGVILKGIEGVWQQTGDKRYFTYIQRCMDRYVTPDGNIRTYRQADYNIDNVLCGRNLLTLYKVLGAQKYYKAATLLREQLRKQPRVPEGGFWHKNRYPNQMWLDGLYMGEPFYAEYAAAFHEDTAFNDIARQFILMEEKARDTKTGLLYHGWDQSKKERWTNPKTGQSPNFWGRAMGWYGMALVDVLDYFPAQHPKRVELLAILNRFAAAIVKYQDENSGLWYQVLDKGYAKGNYPEASASCMFVYTMAKAVRQGYLQPTYLPAIQKGYNGIIKKFIETDANGQLNLNGTVSVSGLGGKPYRDGSYEYYLSEMVITNDAKGVGAFILASVEVERLPDVYSGMIKQ</sequence>
<dbReference type="SUPFAM" id="SSF48208">
    <property type="entry name" value="Six-hairpin glycosidases"/>
    <property type="match status" value="1"/>
</dbReference>
<dbReference type="EMBL" id="FNCG01000010">
    <property type="protein sequence ID" value="SDH55084.1"/>
    <property type="molecule type" value="Genomic_DNA"/>
</dbReference>
<dbReference type="GO" id="GO:0016787">
    <property type="term" value="F:hydrolase activity"/>
    <property type="evidence" value="ECO:0007669"/>
    <property type="project" value="UniProtKB-KW"/>
</dbReference>
<dbReference type="Proteomes" id="UP000199705">
    <property type="component" value="Unassembled WGS sequence"/>
</dbReference>
<evidence type="ECO:0000313" key="4">
    <source>
        <dbReference type="Proteomes" id="UP000199705"/>
    </source>
</evidence>
<organism evidence="3 4">
    <name type="scientific">Mucilaginibacter gossypii</name>
    <dbReference type="NCBI Taxonomy" id="551996"/>
    <lineage>
        <taxon>Bacteria</taxon>
        <taxon>Pseudomonadati</taxon>
        <taxon>Bacteroidota</taxon>
        <taxon>Sphingobacteriia</taxon>
        <taxon>Sphingobacteriales</taxon>
        <taxon>Sphingobacteriaceae</taxon>
        <taxon>Mucilaginibacter</taxon>
    </lineage>
</organism>
<dbReference type="AlphaFoldDB" id="A0A1G8DC10"/>
<keyword evidence="2" id="KW-0732">Signal</keyword>
<dbReference type="Pfam" id="PF07470">
    <property type="entry name" value="Glyco_hydro_88"/>
    <property type="match status" value="1"/>
</dbReference>
<protein>
    <submittedName>
        <fullName evidence="3">Unsaturated rhamnogalacturonyl hydrolase</fullName>
    </submittedName>
</protein>
<dbReference type="InterPro" id="IPR010905">
    <property type="entry name" value="Glyco_hydro_88"/>
</dbReference>
<dbReference type="InterPro" id="IPR012341">
    <property type="entry name" value="6hp_glycosidase-like_sf"/>
</dbReference>
<keyword evidence="4" id="KW-1185">Reference proteome</keyword>
<dbReference type="InterPro" id="IPR052043">
    <property type="entry name" value="PolySaccharide_Degr_Enz"/>
</dbReference>
<dbReference type="GO" id="GO:0005975">
    <property type="term" value="P:carbohydrate metabolic process"/>
    <property type="evidence" value="ECO:0007669"/>
    <property type="project" value="InterPro"/>
</dbReference>
<dbReference type="PANTHER" id="PTHR33886">
    <property type="entry name" value="UNSATURATED RHAMNOGALACTURONAN HYDROLASE (EUROFUNG)"/>
    <property type="match status" value="1"/>
</dbReference>
<feature type="chain" id="PRO_5011483909" evidence="2">
    <location>
        <begin position="27"/>
        <end position="402"/>
    </location>
</feature>
<dbReference type="RefSeq" id="WP_218134469.1">
    <property type="nucleotide sequence ID" value="NZ_FNCG01000010.1"/>
</dbReference>
<dbReference type="InterPro" id="IPR008928">
    <property type="entry name" value="6-hairpin_glycosidase_sf"/>
</dbReference>
<feature type="signal peptide" evidence="2">
    <location>
        <begin position="1"/>
        <end position="26"/>
    </location>
</feature>
<name>A0A1G8DC10_9SPHI</name>
<proteinExistence type="predicted"/>
<keyword evidence="1 3" id="KW-0378">Hydrolase</keyword>
<evidence type="ECO:0000313" key="3">
    <source>
        <dbReference type="EMBL" id="SDH55084.1"/>
    </source>
</evidence>
<dbReference type="PANTHER" id="PTHR33886:SF8">
    <property type="entry name" value="UNSATURATED RHAMNOGALACTURONAN HYDROLASE (EUROFUNG)"/>
    <property type="match status" value="1"/>
</dbReference>
<accession>A0A1G8DC10</accession>
<gene>
    <name evidence="3" type="ORF">SAMN05192573_110179</name>
</gene>
<evidence type="ECO:0000256" key="2">
    <source>
        <dbReference type="SAM" id="SignalP"/>
    </source>
</evidence>
<evidence type="ECO:0000256" key="1">
    <source>
        <dbReference type="ARBA" id="ARBA00022801"/>
    </source>
</evidence>
<dbReference type="STRING" id="551996.SAMN05192573_110179"/>
<dbReference type="Gene3D" id="1.50.10.10">
    <property type="match status" value="1"/>
</dbReference>
<reference evidence="4" key="1">
    <citation type="submission" date="2016-10" db="EMBL/GenBank/DDBJ databases">
        <authorList>
            <person name="Varghese N."/>
            <person name="Submissions S."/>
        </authorList>
    </citation>
    <scope>NUCLEOTIDE SEQUENCE [LARGE SCALE GENOMIC DNA]</scope>
    <source>
        <strain evidence="4">Gh-67</strain>
    </source>
</reference>